<gene>
    <name evidence="1" type="ORF">NTA49_04065</name>
</gene>
<comment type="caution">
    <text evidence="1">The sequence shown here is derived from an EMBL/GenBank/DDBJ whole genome shotgun (WGS) entry which is preliminary data.</text>
</comment>
<organism evidence="1 2">
    <name type="scientific">Pseudosulfitobacter koreensis</name>
    <dbReference type="NCBI Taxonomy" id="2968472"/>
    <lineage>
        <taxon>Bacteria</taxon>
        <taxon>Pseudomonadati</taxon>
        <taxon>Pseudomonadota</taxon>
        <taxon>Alphaproteobacteria</taxon>
        <taxon>Rhodobacterales</taxon>
        <taxon>Roseobacteraceae</taxon>
        <taxon>Pseudosulfitobacter</taxon>
    </lineage>
</organism>
<dbReference type="RefSeq" id="WP_258293378.1">
    <property type="nucleotide sequence ID" value="NZ_JANKJG010000002.1"/>
</dbReference>
<accession>A0ABT1YXU9</accession>
<proteinExistence type="predicted"/>
<dbReference type="EMBL" id="JANKJG010000002">
    <property type="protein sequence ID" value="MCR8825703.1"/>
    <property type="molecule type" value="Genomic_DNA"/>
</dbReference>
<evidence type="ECO:0000313" key="1">
    <source>
        <dbReference type="EMBL" id="MCR8825703.1"/>
    </source>
</evidence>
<reference evidence="1" key="1">
    <citation type="submission" date="2022-07" db="EMBL/GenBank/DDBJ databases">
        <title>Pseudosulfitobacter sp. strain AP-MA-4, whole genome sequence.</title>
        <authorList>
            <person name="Jiang Y."/>
        </authorList>
    </citation>
    <scope>NUCLEOTIDE SEQUENCE</scope>
    <source>
        <strain evidence="1">AP-MA-4</strain>
    </source>
</reference>
<dbReference type="Proteomes" id="UP001165396">
    <property type="component" value="Unassembled WGS sequence"/>
</dbReference>
<name>A0ABT1YXU9_9RHOB</name>
<protein>
    <submittedName>
        <fullName evidence="1">Uncharacterized protein</fullName>
    </submittedName>
</protein>
<sequence length="189" mass="20824">MIDNTDLFIFYLRRHLEVLDAEIADILSKIDASDNPEGNGYYDSGEYFMGAGLAAVQKYMTETFYFFDVDQKKALDAGPKLAGGVSFANVVWSAANYWKHDAEWWEGALEAGPQDSDGMSPISISWPIGGKSKSSVAFLEGSGRFGHDYICSIVLAALVNGAEDVRLQLVLPYLESWRADVKQMAVGNF</sequence>
<evidence type="ECO:0000313" key="2">
    <source>
        <dbReference type="Proteomes" id="UP001165396"/>
    </source>
</evidence>
<keyword evidence="2" id="KW-1185">Reference proteome</keyword>